<proteinExistence type="predicted"/>
<gene>
    <name evidence="2" type="ORF">TNO010_220349</name>
</gene>
<organism evidence="2 3">
    <name type="scientific">Tenacibaculum finnmarkense genomovar ulcerans</name>
    <dbReference type="NCBI Taxonomy" id="2781388"/>
    <lineage>
        <taxon>Bacteria</taxon>
        <taxon>Pseudomonadati</taxon>
        <taxon>Bacteroidota</taxon>
        <taxon>Flavobacteriia</taxon>
        <taxon>Flavobacteriales</taxon>
        <taxon>Flavobacteriaceae</taxon>
        <taxon>Tenacibaculum</taxon>
        <taxon>Tenacibaculum finnmarkense</taxon>
    </lineage>
</organism>
<protein>
    <submittedName>
        <fullName evidence="2">Probable lipoprotein</fullName>
    </submittedName>
</protein>
<evidence type="ECO:0000313" key="2">
    <source>
        <dbReference type="EMBL" id="SOU88903.1"/>
    </source>
</evidence>
<evidence type="ECO:0000256" key="1">
    <source>
        <dbReference type="SAM" id="SignalP"/>
    </source>
</evidence>
<name>A0A2I2M8P0_9FLAO</name>
<feature type="signal peptide" evidence="1">
    <location>
        <begin position="1"/>
        <end position="20"/>
    </location>
</feature>
<keyword evidence="1" id="KW-0732">Signal</keyword>
<accession>A0A2I2M8P0</accession>
<dbReference type="Proteomes" id="UP000490060">
    <property type="component" value="Unassembled WGS sequence"/>
</dbReference>
<keyword evidence="2" id="KW-0449">Lipoprotein</keyword>
<dbReference type="RefSeq" id="WP_172505393.1">
    <property type="nucleotide sequence ID" value="NZ_OENE01000015.1"/>
</dbReference>
<feature type="chain" id="PRO_5014147661" evidence="1">
    <location>
        <begin position="21"/>
        <end position="310"/>
    </location>
</feature>
<dbReference type="PROSITE" id="PS51257">
    <property type="entry name" value="PROKAR_LIPOPROTEIN"/>
    <property type="match status" value="1"/>
</dbReference>
<dbReference type="AlphaFoldDB" id="A0A2I2M8P0"/>
<reference evidence="2 3" key="1">
    <citation type="submission" date="2017-11" db="EMBL/GenBank/DDBJ databases">
        <authorList>
            <person name="Duchaud E."/>
        </authorList>
    </citation>
    <scope>NUCLEOTIDE SEQUENCE [LARGE SCALE GENOMIC DNA]</scope>
    <source>
        <strain evidence="2 3">TNO010</strain>
    </source>
</reference>
<dbReference type="EMBL" id="OENE01000015">
    <property type="protein sequence ID" value="SOU88903.1"/>
    <property type="molecule type" value="Genomic_DNA"/>
</dbReference>
<evidence type="ECO:0000313" key="3">
    <source>
        <dbReference type="Proteomes" id="UP000490060"/>
    </source>
</evidence>
<sequence length="310" mass="33729">MMKHILYKTASLALIALAMASCDPEFTETGMLTTEDRRPIATASVSSLQIEEGKDATIKFTLDKAIIEPSILLVSLVGAENDEENNQVLEDFSLNIQDQTSSSLEQGRGFELRIPAYATEVELNISALVDSYSEGNEKHVLRIEDHTYNRVKTSKEGNPIFIPITIKDIPTLDLAINHESVLGPNGTDLCEAGVEFYLYLVSADGTYIDPVQDDCSSKFTLNANTLKSGEYTIEGYIGGYGDFPRDPVVNLTVPFSMGVAKKASNSVNLTFSTANGAWDQMVDAGTVTVNDDSTYIVKDANGKVLVDTTK</sequence>